<keyword evidence="3" id="KW-1134">Transmembrane beta strand</keyword>
<dbReference type="OrthoDB" id="1111684at2"/>
<dbReference type="PANTHER" id="PTHR30069">
    <property type="entry name" value="TONB-DEPENDENT OUTER MEMBRANE RECEPTOR"/>
    <property type="match status" value="1"/>
</dbReference>
<dbReference type="EMBL" id="CP025096">
    <property type="protein sequence ID" value="AUD05615.1"/>
    <property type="molecule type" value="Genomic_DNA"/>
</dbReference>
<keyword evidence="5 8" id="KW-0732">Signal</keyword>
<dbReference type="GO" id="GO:0015344">
    <property type="term" value="F:siderophore uptake transmembrane transporter activity"/>
    <property type="evidence" value="ECO:0007669"/>
    <property type="project" value="TreeGrafter"/>
</dbReference>
<name>A0A2K8Z6X1_9BACT</name>
<feature type="domain" description="TonB-dependent receptor plug" evidence="9">
    <location>
        <begin position="152"/>
        <end position="243"/>
    </location>
</feature>
<keyword evidence="6" id="KW-0472">Membrane</keyword>
<dbReference type="GO" id="GO:0044718">
    <property type="term" value="P:siderophore transmembrane transport"/>
    <property type="evidence" value="ECO:0007669"/>
    <property type="project" value="TreeGrafter"/>
</dbReference>
<dbReference type="Gene3D" id="2.60.40.1120">
    <property type="entry name" value="Carboxypeptidase-like, regulatory domain"/>
    <property type="match status" value="1"/>
</dbReference>
<dbReference type="Gene3D" id="2.40.170.20">
    <property type="entry name" value="TonB-dependent receptor, beta-barrel domain"/>
    <property type="match status" value="1"/>
</dbReference>
<organism evidence="10 11">
    <name type="scientific">Spirosoma pollinicola</name>
    <dbReference type="NCBI Taxonomy" id="2057025"/>
    <lineage>
        <taxon>Bacteria</taxon>
        <taxon>Pseudomonadati</taxon>
        <taxon>Bacteroidota</taxon>
        <taxon>Cytophagia</taxon>
        <taxon>Cytophagales</taxon>
        <taxon>Cytophagaceae</taxon>
        <taxon>Spirosoma</taxon>
    </lineage>
</organism>
<dbReference type="RefSeq" id="WP_100992168.1">
    <property type="nucleotide sequence ID" value="NZ_CP025096.1"/>
</dbReference>
<keyword evidence="4" id="KW-0812">Transmembrane</keyword>
<evidence type="ECO:0000256" key="7">
    <source>
        <dbReference type="ARBA" id="ARBA00023237"/>
    </source>
</evidence>
<dbReference type="KEGG" id="spir:CWM47_29495"/>
<dbReference type="InterPro" id="IPR008969">
    <property type="entry name" value="CarboxyPept-like_regulatory"/>
</dbReference>
<evidence type="ECO:0000256" key="3">
    <source>
        <dbReference type="ARBA" id="ARBA00022452"/>
    </source>
</evidence>
<dbReference type="Pfam" id="PF13715">
    <property type="entry name" value="CarbopepD_reg_2"/>
    <property type="match status" value="1"/>
</dbReference>
<evidence type="ECO:0000256" key="8">
    <source>
        <dbReference type="SAM" id="SignalP"/>
    </source>
</evidence>
<dbReference type="Pfam" id="PF07715">
    <property type="entry name" value="Plug"/>
    <property type="match status" value="1"/>
</dbReference>
<feature type="signal peptide" evidence="8">
    <location>
        <begin position="1"/>
        <end position="23"/>
    </location>
</feature>
<evidence type="ECO:0000256" key="4">
    <source>
        <dbReference type="ARBA" id="ARBA00022692"/>
    </source>
</evidence>
<evidence type="ECO:0000313" key="11">
    <source>
        <dbReference type="Proteomes" id="UP000232883"/>
    </source>
</evidence>
<evidence type="ECO:0000256" key="6">
    <source>
        <dbReference type="ARBA" id="ARBA00023136"/>
    </source>
</evidence>
<evidence type="ECO:0000256" key="2">
    <source>
        <dbReference type="ARBA" id="ARBA00022448"/>
    </source>
</evidence>
<dbReference type="InterPro" id="IPR039426">
    <property type="entry name" value="TonB-dep_rcpt-like"/>
</dbReference>
<dbReference type="InterPro" id="IPR036942">
    <property type="entry name" value="Beta-barrel_TonB_sf"/>
</dbReference>
<sequence>MKHTIPLWLCGLFIFLLPLQASKAQGSLSTNTIGSTPQKGVRAAGLTISGYIKDAVNGEGLIGVSVYVKETGTGAVTNSYGFYAVTLPAGNYNLVISYVGYAKQARTIDLVDKNIRLDLELSQEGKELQEVVVSSKREDDNVKNIEMSVNRIDVKTLQRIPALLGEVDVIRSIQLLPGVSTVGEGATGFNVRGGSIDQNLVLLDEAPVYNSSHLFGFFSVFNPDAVKDVKLIKGGIPANYGGRIASILDVRLKEGNAKKPELNGGIGLIFSRLSYERPLFKGKGSFIVAARRSYADILAQPFLNKDLKGAKFYFYDLTAKANYHINDKNTVFISGYLGRDVFGSDFGFNWGNTTLSTRWNHVFSDRLFLNTTAYYSNYDYSLNTDLKQKTPNDYFRTDSRIVDYSLKPDFSLFLGKNTITFGGQAIIHDFQPGTATAASAGSVRSFGLVNKRALEAALYVGNEQQLTPKLQLQYGLRYSMFQYVGAGEAYTFATDVPAGTRRPVLSTQTYNTGDVIQTYGNWEPRFAAKYELNSNSSFKMSYNRLAQYIHLISNTTASTPLDIWTPSTNNIKPQIGDQVAGGFFKNFGRSNGAGSEFEASVEVYYKWLQNQIDYIDGASLILNKYLEGDLISGKGRAYGAEFFVKRNTGVVNGWISYTLAKTERQVSGINNDNWYPTRYDKRHTLTSVLLIDPSNAKRWNFSATFTLASGTPGTFPTNRFEYAGYVVPQNTDNSRNNYRIPAYHRLDLAATLQGRKRPGKRKEDNWVFSVYNVYARKNPFSVYFQANADNPRVTEAIRYSVFATLIPSVTYNFKF</sequence>
<keyword evidence="2" id="KW-0813">Transport</keyword>
<evidence type="ECO:0000313" key="10">
    <source>
        <dbReference type="EMBL" id="AUD05615.1"/>
    </source>
</evidence>
<reference evidence="10 11" key="1">
    <citation type="submission" date="2017-11" db="EMBL/GenBank/DDBJ databases">
        <title>Taxonomic description and genome sequences of Spirosoma HA7 sp. nov., isolated from pollen microhabitat of Corylus avellana.</title>
        <authorList>
            <person name="Ambika Manirajan B."/>
            <person name="Suarez C."/>
            <person name="Ratering S."/>
            <person name="Geissler-Plaum R."/>
            <person name="Cardinale M."/>
            <person name="Sylvia S."/>
        </authorList>
    </citation>
    <scope>NUCLEOTIDE SEQUENCE [LARGE SCALE GENOMIC DNA]</scope>
    <source>
        <strain evidence="10 11">HA7</strain>
    </source>
</reference>
<feature type="chain" id="PRO_5014907811" description="TonB-dependent receptor plug domain-containing protein" evidence="8">
    <location>
        <begin position="24"/>
        <end position="815"/>
    </location>
</feature>
<keyword evidence="7" id="KW-0998">Cell outer membrane</keyword>
<dbReference type="AlphaFoldDB" id="A0A2K8Z6X1"/>
<dbReference type="PANTHER" id="PTHR30069:SF29">
    <property type="entry name" value="HEMOGLOBIN AND HEMOGLOBIN-HAPTOGLOBIN-BINDING PROTEIN 1-RELATED"/>
    <property type="match status" value="1"/>
</dbReference>
<dbReference type="InterPro" id="IPR037066">
    <property type="entry name" value="Plug_dom_sf"/>
</dbReference>
<evidence type="ECO:0000256" key="1">
    <source>
        <dbReference type="ARBA" id="ARBA00004571"/>
    </source>
</evidence>
<dbReference type="SUPFAM" id="SSF56935">
    <property type="entry name" value="Porins"/>
    <property type="match status" value="1"/>
</dbReference>
<dbReference type="Proteomes" id="UP000232883">
    <property type="component" value="Chromosome"/>
</dbReference>
<gene>
    <name evidence="10" type="ORF">CWM47_29495</name>
</gene>
<evidence type="ECO:0000259" key="9">
    <source>
        <dbReference type="Pfam" id="PF07715"/>
    </source>
</evidence>
<accession>A0A2K8Z6X1</accession>
<keyword evidence="11" id="KW-1185">Reference proteome</keyword>
<comment type="subcellular location">
    <subcellularLocation>
        <location evidence="1">Cell outer membrane</location>
        <topology evidence="1">Multi-pass membrane protein</topology>
    </subcellularLocation>
</comment>
<dbReference type="GO" id="GO:0009279">
    <property type="term" value="C:cell outer membrane"/>
    <property type="evidence" value="ECO:0007669"/>
    <property type="project" value="UniProtKB-SubCell"/>
</dbReference>
<proteinExistence type="predicted"/>
<protein>
    <recommendedName>
        <fullName evidence="9">TonB-dependent receptor plug domain-containing protein</fullName>
    </recommendedName>
</protein>
<dbReference type="Gene3D" id="2.170.130.10">
    <property type="entry name" value="TonB-dependent receptor, plug domain"/>
    <property type="match status" value="1"/>
</dbReference>
<dbReference type="InterPro" id="IPR012910">
    <property type="entry name" value="Plug_dom"/>
</dbReference>
<dbReference type="SUPFAM" id="SSF49464">
    <property type="entry name" value="Carboxypeptidase regulatory domain-like"/>
    <property type="match status" value="1"/>
</dbReference>
<evidence type="ECO:0000256" key="5">
    <source>
        <dbReference type="ARBA" id="ARBA00022729"/>
    </source>
</evidence>